<dbReference type="EnsemblPlants" id="Kaladp0053s0520.1.v1.1">
    <property type="protein sequence ID" value="Kaladp0053s0520.1.v1.1"/>
    <property type="gene ID" value="Kaladp0053s0520.v1.1"/>
</dbReference>
<sequence>MLRESAVEVRKMFEENRNVASDVRVYPLNPFNNLLIEAGRSFLNLLLVKLTGNSYLDIKIKRNHRCRCHQLNEEVKPDRVHAGATLEVPSEELLRKSG</sequence>
<evidence type="ECO:0000313" key="1">
    <source>
        <dbReference type="EnsemblPlants" id="Kaladp0053s0520.1.v1.1"/>
    </source>
</evidence>
<reference evidence="1" key="1">
    <citation type="submission" date="2021-01" db="UniProtKB">
        <authorList>
            <consortium name="EnsemblPlants"/>
        </authorList>
    </citation>
    <scope>IDENTIFICATION</scope>
</reference>
<organism evidence="1 2">
    <name type="scientific">Kalanchoe fedtschenkoi</name>
    <name type="common">Lavender scallops</name>
    <name type="synonym">South American air plant</name>
    <dbReference type="NCBI Taxonomy" id="63787"/>
    <lineage>
        <taxon>Eukaryota</taxon>
        <taxon>Viridiplantae</taxon>
        <taxon>Streptophyta</taxon>
        <taxon>Embryophyta</taxon>
        <taxon>Tracheophyta</taxon>
        <taxon>Spermatophyta</taxon>
        <taxon>Magnoliopsida</taxon>
        <taxon>eudicotyledons</taxon>
        <taxon>Gunneridae</taxon>
        <taxon>Pentapetalae</taxon>
        <taxon>Saxifragales</taxon>
        <taxon>Crassulaceae</taxon>
        <taxon>Kalanchoe</taxon>
    </lineage>
</organism>
<evidence type="ECO:0000313" key="2">
    <source>
        <dbReference type="Proteomes" id="UP000594263"/>
    </source>
</evidence>
<dbReference type="Proteomes" id="UP000594263">
    <property type="component" value="Unplaced"/>
</dbReference>
<proteinExistence type="predicted"/>
<keyword evidence="2" id="KW-1185">Reference proteome</keyword>
<dbReference type="Gramene" id="Kaladp0053s0520.1.v1.1">
    <property type="protein sequence ID" value="Kaladp0053s0520.1.v1.1"/>
    <property type="gene ID" value="Kaladp0053s0520.v1.1"/>
</dbReference>
<protein>
    <submittedName>
        <fullName evidence="1">Uncharacterized protein</fullName>
    </submittedName>
</protein>
<dbReference type="AlphaFoldDB" id="A0A7N0U3K1"/>
<name>A0A7N0U3K1_KALFE</name>
<accession>A0A7N0U3K1</accession>